<dbReference type="Proteomes" id="UP000249081">
    <property type="component" value="Unassembled WGS sequence"/>
</dbReference>
<dbReference type="PROSITE" id="PS50293">
    <property type="entry name" value="TPR_REGION"/>
    <property type="match status" value="1"/>
</dbReference>
<dbReference type="SMART" id="SM00028">
    <property type="entry name" value="TPR"/>
    <property type="match status" value="3"/>
</dbReference>
<protein>
    <submittedName>
        <fullName evidence="5">Uncharacterized protein</fullName>
    </submittedName>
</protein>
<reference evidence="6" key="1">
    <citation type="submission" date="2018-04" db="EMBL/GenBank/DDBJ databases">
        <authorList>
            <person name="Cornet L."/>
        </authorList>
    </citation>
    <scope>NUCLEOTIDE SEQUENCE [LARGE SCALE GENOMIC DNA]</scope>
</reference>
<feature type="repeat" description="TPR" evidence="3">
    <location>
        <begin position="92"/>
        <end position="125"/>
    </location>
</feature>
<dbReference type="PROSITE" id="PS50005">
    <property type="entry name" value="TPR"/>
    <property type="match status" value="2"/>
</dbReference>
<keyword evidence="4" id="KW-0812">Transmembrane</keyword>
<dbReference type="EMBL" id="QBMN01000014">
    <property type="protein sequence ID" value="PZO44769.1"/>
    <property type="molecule type" value="Genomic_DNA"/>
</dbReference>
<proteinExistence type="predicted"/>
<feature type="transmembrane region" description="Helical" evidence="4">
    <location>
        <begin position="6"/>
        <end position="26"/>
    </location>
</feature>
<reference evidence="5 6" key="2">
    <citation type="submission" date="2018-06" db="EMBL/GenBank/DDBJ databases">
        <title>Metagenomic assembly of (sub)arctic Cyanobacteria and their associated microbiome from non-axenic cultures.</title>
        <authorList>
            <person name="Baurain D."/>
        </authorList>
    </citation>
    <scope>NUCLEOTIDE SEQUENCE [LARGE SCALE GENOMIC DNA]</scope>
    <source>
        <strain evidence="5">ULC041bin1</strain>
    </source>
</reference>
<keyword evidence="1" id="KW-0677">Repeat</keyword>
<sequence length="179" mass="20521">MEDSNLLLIYLGILLTLLSAAAFFVVRQVIKTRRIESTLGRLQSRLTKEKGTAQEYYELGSLLLDKKLYTQSALYLQQAIRQLDDDDTENAAVVYNALGYAYFAQDQYDLAIRNYKEALKISPEYVTALNNLGHSYERKQLMPQALENYQAALTLEPKNTTARRRFDSLKKRMAPAEKP</sequence>
<dbReference type="AlphaFoldDB" id="A0A2W4WSF6"/>
<name>A0A2W4WSF6_9CYAN</name>
<evidence type="ECO:0000313" key="5">
    <source>
        <dbReference type="EMBL" id="PZO44769.1"/>
    </source>
</evidence>
<keyword evidence="4" id="KW-0472">Membrane</keyword>
<gene>
    <name evidence="5" type="ORF">DCF17_03400</name>
</gene>
<dbReference type="Pfam" id="PF13414">
    <property type="entry name" value="TPR_11"/>
    <property type="match status" value="1"/>
</dbReference>
<dbReference type="PANTHER" id="PTHR44943">
    <property type="entry name" value="CELLULOSE SYNTHASE OPERON PROTEIN C"/>
    <property type="match status" value="1"/>
</dbReference>
<evidence type="ECO:0000256" key="2">
    <source>
        <dbReference type="ARBA" id="ARBA00022803"/>
    </source>
</evidence>
<evidence type="ECO:0000256" key="1">
    <source>
        <dbReference type="ARBA" id="ARBA00022737"/>
    </source>
</evidence>
<evidence type="ECO:0000256" key="4">
    <source>
        <dbReference type="SAM" id="Phobius"/>
    </source>
</evidence>
<dbReference type="InterPro" id="IPR011990">
    <property type="entry name" value="TPR-like_helical_dom_sf"/>
</dbReference>
<dbReference type="SUPFAM" id="SSF48452">
    <property type="entry name" value="TPR-like"/>
    <property type="match status" value="1"/>
</dbReference>
<keyword evidence="2 3" id="KW-0802">TPR repeat</keyword>
<organism evidence="5 6">
    <name type="scientific">Shackletoniella antarctica</name>
    <dbReference type="NCBI Taxonomy" id="268115"/>
    <lineage>
        <taxon>Bacteria</taxon>
        <taxon>Bacillati</taxon>
        <taxon>Cyanobacteriota</taxon>
        <taxon>Cyanophyceae</taxon>
        <taxon>Oculatellales</taxon>
        <taxon>Oculatellaceae</taxon>
        <taxon>Shackletoniella</taxon>
    </lineage>
</organism>
<feature type="repeat" description="TPR" evidence="3">
    <location>
        <begin position="126"/>
        <end position="159"/>
    </location>
</feature>
<dbReference type="InterPro" id="IPR019734">
    <property type="entry name" value="TPR_rpt"/>
</dbReference>
<comment type="caution">
    <text evidence="5">The sequence shown here is derived from an EMBL/GenBank/DDBJ whole genome shotgun (WGS) entry which is preliminary data.</text>
</comment>
<dbReference type="InterPro" id="IPR051685">
    <property type="entry name" value="Ycf3/AcsC/BcsC/TPR_MFPF"/>
</dbReference>
<accession>A0A2W4WSF6</accession>
<dbReference type="Gene3D" id="1.25.40.10">
    <property type="entry name" value="Tetratricopeptide repeat domain"/>
    <property type="match status" value="1"/>
</dbReference>
<evidence type="ECO:0000256" key="3">
    <source>
        <dbReference type="PROSITE-ProRule" id="PRU00339"/>
    </source>
</evidence>
<keyword evidence="4" id="KW-1133">Transmembrane helix</keyword>
<dbReference type="PANTHER" id="PTHR44943:SF8">
    <property type="entry name" value="TPR REPEAT-CONTAINING PROTEIN MJ0263"/>
    <property type="match status" value="1"/>
</dbReference>
<evidence type="ECO:0000313" key="6">
    <source>
        <dbReference type="Proteomes" id="UP000249081"/>
    </source>
</evidence>